<sequence length="193" mass="22172">MPQTWKVAPQKTPAQLSDAAKIACHEKNKQLKTALADARDNQSHLKGMRERLSGLLKFHQTERQEEWEKLTTREKKQMKEEYDKKKAKEENLEKTVTPKALIKKVDGQFEKMEQEWTAVCRSTGVEGFYIGVQSSIEEYHTPKAFFTPHAETFVKTVPEMEPKALALKLEAFVTTGLADQDKCTYLFSSDFIT</sequence>
<evidence type="ECO:0000256" key="1">
    <source>
        <dbReference type="SAM" id="Coils"/>
    </source>
</evidence>
<evidence type="ECO:0000313" key="3">
    <source>
        <dbReference type="Proteomes" id="UP000186601"/>
    </source>
</evidence>
<reference evidence="2 3" key="1">
    <citation type="submission" date="2018-02" db="EMBL/GenBank/DDBJ databases">
        <title>Genome sequence of the basidiomycete white-rot fungus Phlebia centrifuga.</title>
        <authorList>
            <person name="Granchi Z."/>
            <person name="Peng M."/>
            <person name="de Vries R.P."/>
            <person name="Hilden K."/>
            <person name="Makela M.R."/>
            <person name="Grigoriev I."/>
            <person name="Riley R."/>
        </authorList>
    </citation>
    <scope>NUCLEOTIDE SEQUENCE [LARGE SCALE GENOMIC DNA]</scope>
    <source>
        <strain evidence="2 3">FBCC195</strain>
    </source>
</reference>
<feature type="coiled-coil region" evidence="1">
    <location>
        <begin position="68"/>
        <end position="95"/>
    </location>
</feature>
<evidence type="ECO:0000313" key="2">
    <source>
        <dbReference type="EMBL" id="PSS25957.1"/>
    </source>
</evidence>
<protein>
    <submittedName>
        <fullName evidence="2">Uncharacterized protein</fullName>
    </submittedName>
</protein>
<gene>
    <name evidence="2" type="ORF">PHLCEN_2v2982</name>
</gene>
<proteinExistence type="predicted"/>
<dbReference type="AlphaFoldDB" id="A0A2R6RBL2"/>
<name>A0A2R6RBL2_9APHY</name>
<dbReference type="OrthoDB" id="3253416at2759"/>
<keyword evidence="3" id="KW-1185">Reference proteome</keyword>
<organism evidence="2 3">
    <name type="scientific">Hermanssonia centrifuga</name>
    <dbReference type="NCBI Taxonomy" id="98765"/>
    <lineage>
        <taxon>Eukaryota</taxon>
        <taxon>Fungi</taxon>
        <taxon>Dikarya</taxon>
        <taxon>Basidiomycota</taxon>
        <taxon>Agaricomycotina</taxon>
        <taxon>Agaricomycetes</taxon>
        <taxon>Polyporales</taxon>
        <taxon>Meruliaceae</taxon>
        <taxon>Hermanssonia</taxon>
    </lineage>
</organism>
<dbReference type="Proteomes" id="UP000186601">
    <property type="component" value="Unassembled WGS sequence"/>
</dbReference>
<dbReference type="EMBL" id="MLYV02000264">
    <property type="protein sequence ID" value="PSS25957.1"/>
    <property type="molecule type" value="Genomic_DNA"/>
</dbReference>
<accession>A0A2R6RBL2</accession>
<comment type="caution">
    <text evidence="2">The sequence shown here is derived from an EMBL/GenBank/DDBJ whole genome shotgun (WGS) entry which is preliminary data.</text>
</comment>
<keyword evidence="1" id="KW-0175">Coiled coil</keyword>